<dbReference type="PANTHER" id="PTHR43396:SF3">
    <property type="entry name" value="FLAVOHEMOPROTEIN"/>
    <property type="match status" value="1"/>
</dbReference>
<evidence type="ECO:0000256" key="1">
    <source>
        <dbReference type="ARBA" id="ARBA00006401"/>
    </source>
</evidence>
<feature type="site" description="Influences the redox potential of the prosthetic heme and FAD groups" evidence="17">
    <location>
        <position position="84"/>
    </location>
</feature>
<comment type="similarity">
    <text evidence="2 17">Belongs to the globin family. Two-domain flavohemoproteins subfamily.</text>
</comment>
<evidence type="ECO:0000259" key="18">
    <source>
        <dbReference type="PROSITE" id="PS01033"/>
    </source>
</evidence>
<dbReference type="InterPro" id="IPR008333">
    <property type="entry name" value="Cbr1-like_FAD-bd_dom"/>
</dbReference>
<evidence type="ECO:0000256" key="17">
    <source>
        <dbReference type="HAMAP-Rule" id="MF_01252"/>
    </source>
</evidence>
<evidence type="ECO:0000256" key="13">
    <source>
        <dbReference type="ARBA" id="ARBA00023027"/>
    </source>
</evidence>
<accession>A0AAV5N0Y5</accession>
<dbReference type="GO" id="GO:0071949">
    <property type="term" value="F:FAD binding"/>
    <property type="evidence" value="ECO:0007669"/>
    <property type="project" value="InterPro"/>
</dbReference>
<comment type="function">
    <text evidence="14 17">Is involved in NO detoxification in an aerobic process, termed nitric oxide dioxygenase (NOD) reaction that utilizes O(2) and NAD(P)H to convert NO to nitrate, which protects the bacterium from various noxious nitrogen compounds. Therefore, plays a central role in the inducible response to nitrosative stress.</text>
</comment>
<dbReference type="FunFam" id="2.40.30.10:FF:000034">
    <property type="entry name" value="Flavohemoprotein"/>
    <property type="match status" value="1"/>
</dbReference>
<evidence type="ECO:0000256" key="9">
    <source>
        <dbReference type="ARBA" id="ARBA00022827"/>
    </source>
</evidence>
<evidence type="ECO:0000256" key="14">
    <source>
        <dbReference type="ARBA" id="ARBA00025094"/>
    </source>
</evidence>
<evidence type="ECO:0000256" key="11">
    <source>
        <dbReference type="ARBA" id="ARBA00023002"/>
    </source>
</evidence>
<dbReference type="GO" id="GO:0009636">
    <property type="term" value="P:response to toxic substance"/>
    <property type="evidence" value="ECO:0007669"/>
    <property type="project" value="UniProtKB-KW"/>
</dbReference>
<sequence length="391" mass="43868">MLDGQTIATVKATIPVLAQTGPALTAHFYDRMFLHNPELKDIFNLSHQFSGAQREALFDAICAYAANIENLPALLPAVERIAQKHASFGIRPEQYAIVGHHLLATIDEMLSPGQDVLDAWGKAYQVLADVFINRESEIYQDRVETQGGWQGTRPFRIEEKRRESDVITSFTLVPTDGQPVSDFRPGQYVAVYIRSDDMDNQEIRQYSLTHAPNGHSYRIAVKREDEGKVSRYLHDVAQQGDVIHLAPPYGDFWLDVPPNAPVALLSGGVGQTPMLAMLNTLKQRQHKGKVYWLHAADSEERHAFRQEAADACRTLPDAVCHVWYRNSIAGSIAHHEGLLSLEAINEAFPPETEFYFCGPLAFMQSAARQLTDRGVAKERLHYEVFGPHKVL</sequence>
<dbReference type="FunFam" id="1.10.490.10:FF:000003">
    <property type="entry name" value="Flavohemoprotein"/>
    <property type="match status" value="1"/>
</dbReference>
<organism evidence="20 21">
    <name type="scientific">Leminorella grimontii</name>
    <dbReference type="NCBI Taxonomy" id="82981"/>
    <lineage>
        <taxon>Bacteria</taxon>
        <taxon>Pseudomonadati</taxon>
        <taxon>Pseudomonadota</taxon>
        <taxon>Gammaproteobacteria</taxon>
        <taxon>Enterobacterales</taxon>
        <taxon>Budviciaceae</taxon>
        <taxon>Leminorella</taxon>
    </lineage>
</organism>
<dbReference type="GO" id="GO:0071500">
    <property type="term" value="P:cellular response to nitrosative stress"/>
    <property type="evidence" value="ECO:0007669"/>
    <property type="project" value="TreeGrafter"/>
</dbReference>
<comment type="catalytic activity">
    <reaction evidence="15 17">
        <text>2 nitric oxide + NADH + 2 O2 = 2 nitrate + NAD(+) + H(+)</text>
        <dbReference type="Rhea" id="RHEA:19469"/>
        <dbReference type="ChEBI" id="CHEBI:15378"/>
        <dbReference type="ChEBI" id="CHEBI:15379"/>
        <dbReference type="ChEBI" id="CHEBI:16480"/>
        <dbReference type="ChEBI" id="CHEBI:17632"/>
        <dbReference type="ChEBI" id="CHEBI:57540"/>
        <dbReference type="ChEBI" id="CHEBI:57945"/>
        <dbReference type="EC" id="1.14.12.17"/>
    </reaction>
</comment>
<dbReference type="SUPFAM" id="SSF63380">
    <property type="entry name" value="Riboflavin synthase domain-like"/>
    <property type="match status" value="1"/>
</dbReference>
<feature type="site" description="Involved in heme-bound ligand stabilization and O-O bond activation" evidence="17">
    <location>
        <position position="29"/>
    </location>
</feature>
<comment type="cofactor">
    <cofactor evidence="17">
        <name>heme b</name>
        <dbReference type="ChEBI" id="CHEBI:60344"/>
    </cofactor>
    <text evidence="17">Binds 1 heme b (iron(II)-protoporphyrin IX) group per subunit.</text>
</comment>
<dbReference type="RefSeq" id="WP_027274109.1">
    <property type="nucleotide sequence ID" value="NZ_BRLH01000002.1"/>
</dbReference>
<dbReference type="CDD" id="cd06184">
    <property type="entry name" value="flavohem_like_fad_nad_binding"/>
    <property type="match status" value="1"/>
</dbReference>
<dbReference type="InterPro" id="IPR009050">
    <property type="entry name" value="Globin-like_sf"/>
</dbReference>
<dbReference type="Gene3D" id="2.40.30.10">
    <property type="entry name" value="Translation factors"/>
    <property type="match status" value="1"/>
</dbReference>
<dbReference type="AlphaFoldDB" id="A0AAV5N0Y5"/>
<evidence type="ECO:0000313" key="21">
    <source>
        <dbReference type="Proteomes" id="UP001058124"/>
    </source>
</evidence>
<keyword evidence="12 17" id="KW-0408">Iron</keyword>
<keyword evidence="21" id="KW-1185">Reference proteome</keyword>
<dbReference type="NCBIfam" id="NF009805">
    <property type="entry name" value="PRK13289.1"/>
    <property type="match status" value="1"/>
</dbReference>
<dbReference type="HAMAP" id="MF_01252">
    <property type="entry name" value="Hmp"/>
    <property type="match status" value="1"/>
</dbReference>
<feature type="domain" description="Globin" evidence="18">
    <location>
        <begin position="1"/>
        <end position="136"/>
    </location>
</feature>
<dbReference type="PRINTS" id="PR00410">
    <property type="entry name" value="PHEHYDRXLASE"/>
</dbReference>
<evidence type="ECO:0000256" key="16">
    <source>
        <dbReference type="ARBA" id="ARBA00049433"/>
    </source>
</evidence>
<comment type="caution">
    <text evidence="20">The sequence shown here is derived from an EMBL/GenBank/DDBJ whole genome shotgun (WGS) entry which is preliminary data.</text>
</comment>
<dbReference type="GO" id="GO:0046210">
    <property type="term" value="P:nitric oxide catabolic process"/>
    <property type="evidence" value="ECO:0007669"/>
    <property type="project" value="TreeGrafter"/>
</dbReference>
<name>A0AAV5N0Y5_9GAMM</name>
<keyword evidence="9 17" id="KW-0274">FAD</keyword>
<dbReference type="PANTHER" id="PTHR43396">
    <property type="entry name" value="FLAVOHEMOPROTEIN"/>
    <property type="match status" value="1"/>
</dbReference>
<dbReference type="InterPro" id="IPR001433">
    <property type="entry name" value="OxRdtase_FAD/NAD-bd"/>
</dbReference>
<feature type="binding site" evidence="17">
    <location>
        <position position="188"/>
    </location>
    <ligand>
        <name>FAD</name>
        <dbReference type="ChEBI" id="CHEBI:57692"/>
    </ligand>
</feature>
<dbReference type="EMBL" id="BRLH01000002">
    <property type="protein sequence ID" value="GKX55175.1"/>
    <property type="molecule type" value="Genomic_DNA"/>
</dbReference>
<evidence type="ECO:0000256" key="15">
    <source>
        <dbReference type="ARBA" id="ARBA00048649"/>
    </source>
</evidence>
<dbReference type="InterPro" id="IPR039261">
    <property type="entry name" value="FNR_nucleotide-bd"/>
</dbReference>
<comment type="similarity">
    <text evidence="1 17">In the C-terminal section; belongs to the flavoprotein pyridine nucleotide cytochrome reductase family.</text>
</comment>
<comment type="catalytic activity">
    <reaction evidence="16 17">
        <text>2 nitric oxide + NADPH + 2 O2 = 2 nitrate + NADP(+) + H(+)</text>
        <dbReference type="Rhea" id="RHEA:19465"/>
        <dbReference type="ChEBI" id="CHEBI:15378"/>
        <dbReference type="ChEBI" id="CHEBI:15379"/>
        <dbReference type="ChEBI" id="CHEBI:16480"/>
        <dbReference type="ChEBI" id="CHEBI:17632"/>
        <dbReference type="ChEBI" id="CHEBI:57783"/>
        <dbReference type="ChEBI" id="CHEBI:58349"/>
        <dbReference type="EC" id="1.14.12.17"/>
    </reaction>
</comment>
<keyword evidence="11 17" id="KW-0560">Oxidoreductase</keyword>
<dbReference type="GO" id="GO:0005344">
    <property type="term" value="F:oxygen carrier activity"/>
    <property type="evidence" value="ECO:0007669"/>
    <property type="project" value="UniProtKB-UniRule"/>
</dbReference>
<feature type="binding site" evidence="17">
    <location>
        <begin position="204"/>
        <end position="207"/>
    </location>
    <ligand>
        <name>FAD</name>
        <dbReference type="ChEBI" id="CHEBI:57692"/>
    </ligand>
</feature>
<dbReference type="PROSITE" id="PS01033">
    <property type="entry name" value="GLOBIN"/>
    <property type="match status" value="1"/>
</dbReference>
<keyword evidence="8 17" id="KW-0479">Metal-binding</keyword>
<evidence type="ECO:0000256" key="5">
    <source>
        <dbReference type="ARBA" id="ARBA00022617"/>
    </source>
</evidence>
<dbReference type="SUPFAM" id="SSF52343">
    <property type="entry name" value="Ferredoxin reductase-like, C-terminal NADP-linked domain"/>
    <property type="match status" value="1"/>
</dbReference>
<keyword evidence="4 17" id="KW-0216">Detoxification</keyword>
<dbReference type="Gene3D" id="1.10.490.10">
    <property type="entry name" value="Globins"/>
    <property type="match status" value="1"/>
</dbReference>
<dbReference type="PROSITE" id="PS51384">
    <property type="entry name" value="FAD_FR"/>
    <property type="match status" value="1"/>
</dbReference>
<comment type="cofactor">
    <cofactor evidence="17">
        <name>FAD</name>
        <dbReference type="ChEBI" id="CHEBI:57692"/>
    </cofactor>
    <text evidence="17">Binds 1 FAD per subunit.</text>
</comment>
<dbReference type="InterPro" id="IPR000971">
    <property type="entry name" value="Globin"/>
</dbReference>
<feature type="binding site" evidence="17">
    <location>
        <begin position="268"/>
        <end position="273"/>
    </location>
    <ligand>
        <name>NADP(+)</name>
        <dbReference type="ChEBI" id="CHEBI:58349"/>
    </ligand>
</feature>
<keyword evidence="3 17" id="KW-0813">Transport</keyword>
<dbReference type="InterPro" id="IPR017927">
    <property type="entry name" value="FAD-bd_FR_type"/>
</dbReference>
<evidence type="ECO:0000256" key="6">
    <source>
        <dbReference type="ARBA" id="ARBA00022621"/>
    </source>
</evidence>
<dbReference type="GO" id="GO:0019825">
    <property type="term" value="F:oxygen binding"/>
    <property type="evidence" value="ECO:0007669"/>
    <property type="project" value="InterPro"/>
</dbReference>
<evidence type="ECO:0000256" key="3">
    <source>
        <dbReference type="ARBA" id="ARBA00022448"/>
    </source>
</evidence>
<feature type="active site" description="Charge relay system" evidence="17">
    <location>
        <position position="135"/>
    </location>
</feature>
<feature type="binding site" evidence="17">
    <location>
        <begin position="384"/>
        <end position="387"/>
    </location>
    <ligand>
        <name>FAD</name>
        <dbReference type="ChEBI" id="CHEBI:57692"/>
    </ligand>
</feature>
<feature type="domain" description="FAD-binding FR-type" evidence="19">
    <location>
        <begin position="150"/>
        <end position="255"/>
    </location>
</feature>
<dbReference type="GO" id="GO:0008941">
    <property type="term" value="F:nitric oxide dioxygenase NAD(P)H activity"/>
    <property type="evidence" value="ECO:0007669"/>
    <property type="project" value="UniProtKB-UniRule"/>
</dbReference>
<dbReference type="SUPFAM" id="SSF46458">
    <property type="entry name" value="Globin-like"/>
    <property type="match status" value="1"/>
</dbReference>
<evidence type="ECO:0000259" key="19">
    <source>
        <dbReference type="PROSITE" id="PS51384"/>
    </source>
</evidence>
<keyword evidence="7 17" id="KW-0285">Flavoprotein</keyword>
<evidence type="ECO:0000313" key="20">
    <source>
        <dbReference type="EMBL" id="GKX55175.1"/>
    </source>
</evidence>
<evidence type="ECO:0000256" key="10">
    <source>
        <dbReference type="ARBA" id="ARBA00022857"/>
    </source>
</evidence>
<dbReference type="Pfam" id="PF00970">
    <property type="entry name" value="FAD_binding_6"/>
    <property type="match status" value="1"/>
</dbReference>
<proteinExistence type="inferred from homology"/>
<dbReference type="GO" id="GO:0020037">
    <property type="term" value="F:heme binding"/>
    <property type="evidence" value="ECO:0007669"/>
    <property type="project" value="InterPro"/>
</dbReference>
<dbReference type="Pfam" id="PF00042">
    <property type="entry name" value="Globin"/>
    <property type="match status" value="1"/>
</dbReference>
<dbReference type="InterPro" id="IPR017938">
    <property type="entry name" value="Riboflavin_synthase-like_b-brl"/>
</dbReference>
<dbReference type="Pfam" id="PF00175">
    <property type="entry name" value="NAD_binding_1"/>
    <property type="match status" value="1"/>
</dbReference>
<evidence type="ECO:0000256" key="8">
    <source>
        <dbReference type="ARBA" id="ARBA00022723"/>
    </source>
</evidence>
<protein>
    <recommendedName>
        <fullName evidence="17">Flavohemoprotein</fullName>
    </recommendedName>
    <alternativeName>
        <fullName evidence="17">Flavohemoglobin</fullName>
    </alternativeName>
    <alternativeName>
        <fullName evidence="17">Hemoglobin-like protein</fullName>
    </alternativeName>
    <alternativeName>
        <fullName evidence="17">Nitric oxide dioxygenase</fullName>
        <shortName evidence="17">NO oxygenase</shortName>
        <shortName evidence="17">NOD</shortName>
        <ecNumber evidence="17">1.14.12.17</ecNumber>
    </alternativeName>
</protein>
<feature type="binding site" description="proximal binding residue" evidence="17">
    <location>
        <position position="85"/>
    </location>
    <ligand>
        <name>heme b</name>
        <dbReference type="ChEBI" id="CHEBI:60344"/>
    </ligand>
    <ligandPart>
        <name>Fe</name>
        <dbReference type="ChEBI" id="CHEBI:18248"/>
    </ligandPart>
</feature>
<evidence type="ECO:0000256" key="12">
    <source>
        <dbReference type="ARBA" id="ARBA00023004"/>
    </source>
</evidence>
<dbReference type="EC" id="1.14.12.17" evidence="17"/>
<feature type="site" description="Influences the redox potential of the prosthetic heme and FAD groups" evidence="17">
    <location>
        <position position="383"/>
    </location>
</feature>
<dbReference type="InterPro" id="IPR023950">
    <property type="entry name" value="Hmp"/>
</dbReference>
<comment type="domain">
    <text evidence="17">Consists of two distinct domains; an N-terminal heme-containing oxygen-binding domain and a C-terminal reductase domain with binding sites for FAD and NAD(P)H.</text>
</comment>
<dbReference type="InterPro" id="IPR012292">
    <property type="entry name" value="Globin/Proto"/>
</dbReference>
<keyword evidence="6 17" id="KW-0561">Oxygen transport</keyword>
<feature type="region of interest" description="Reductase" evidence="17">
    <location>
        <begin position="147"/>
        <end position="391"/>
    </location>
</feature>
<dbReference type="Proteomes" id="UP001058124">
    <property type="component" value="Unassembled WGS sequence"/>
</dbReference>
<keyword evidence="5 17" id="KW-0349">Heme</keyword>
<evidence type="ECO:0000256" key="4">
    <source>
        <dbReference type="ARBA" id="ARBA00022575"/>
    </source>
</evidence>
<evidence type="ECO:0000256" key="2">
    <source>
        <dbReference type="ARBA" id="ARBA00008414"/>
    </source>
</evidence>
<keyword evidence="13 17" id="KW-0520">NAD</keyword>
<evidence type="ECO:0000256" key="7">
    <source>
        <dbReference type="ARBA" id="ARBA00022630"/>
    </source>
</evidence>
<reference evidence="20" key="1">
    <citation type="submission" date="2022-06" db="EMBL/GenBank/DDBJ databases">
        <title>Draft genome sequences of Leminorella grimontii str. JCM5902.</title>
        <authorList>
            <person name="Wakabayashi Y."/>
            <person name="Kojima K."/>
        </authorList>
    </citation>
    <scope>NUCLEOTIDE SEQUENCE</scope>
    <source>
        <strain evidence="20">JCM 5902</strain>
    </source>
</reference>
<gene>
    <name evidence="17 20" type="primary">hmp</name>
    <name evidence="20" type="ORF">SOASR030_12870</name>
</gene>
<dbReference type="CDD" id="cd14776">
    <property type="entry name" value="HmpEc-globin-like"/>
    <property type="match status" value="1"/>
</dbReference>
<keyword evidence="10 17" id="KW-0521">NADP</keyword>
<dbReference type="Gene3D" id="3.40.50.80">
    <property type="entry name" value="Nucleotide-binding domain of ferredoxin-NADP reductase (FNR) module"/>
    <property type="match status" value="1"/>
</dbReference>
<dbReference type="FunFam" id="3.40.50.80:FF:000010">
    <property type="entry name" value="Flavohemoprotein"/>
    <property type="match status" value="1"/>
</dbReference>
<feature type="active site" description="Charge relay system" evidence="17">
    <location>
        <position position="95"/>
    </location>
</feature>
<dbReference type="GO" id="GO:0046872">
    <property type="term" value="F:metal ion binding"/>
    <property type="evidence" value="ECO:0007669"/>
    <property type="project" value="UniProtKB-KW"/>
</dbReference>